<protein>
    <submittedName>
        <fullName evidence="2">Uncharacterized protein</fullName>
    </submittedName>
</protein>
<keyword evidence="1" id="KW-0472">Membrane</keyword>
<gene>
    <name evidence="2" type="ORF">BDD14_4048</name>
</gene>
<proteinExistence type="predicted"/>
<dbReference type="Proteomes" id="UP000292958">
    <property type="component" value="Unassembled WGS sequence"/>
</dbReference>
<feature type="transmembrane region" description="Helical" evidence="1">
    <location>
        <begin position="12"/>
        <end position="31"/>
    </location>
</feature>
<comment type="caution">
    <text evidence="2">The sequence shown here is derived from an EMBL/GenBank/DDBJ whole genome shotgun (WGS) entry which is preliminary data.</text>
</comment>
<organism evidence="2 3">
    <name type="scientific">Edaphobacter modestus</name>
    <dbReference type="NCBI Taxonomy" id="388466"/>
    <lineage>
        <taxon>Bacteria</taxon>
        <taxon>Pseudomonadati</taxon>
        <taxon>Acidobacteriota</taxon>
        <taxon>Terriglobia</taxon>
        <taxon>Terriglobales</taxon>
        <taxon>Acidobacteriaceae</taxon>
        <taxon>Edaphobacter</taxon>
    </lineage>
</organism>
<accession>A0A4Q7YZ27</accession>
<dbReference type="AlphaFoldDB" id="A0A4Q7YZ27"/>
<evidence type="ECO:0000313" key="2">
    <source>
        <dbReference type="EMBL" id="RZU42463.1"/>
    </source>
</evidence>
<dbReference type="EMBL" id="SHKW01000001">
    <property type="protein sequence ID" value="RZU42463.1"/>
    <property type="molecule type" value="Genomic_DNA"/>
</dbReference>
<reference evidence="2 3" key="1">
    <citation type="submission" date="2019-02" db="EMBL/GenBank/DDBJ databases">
        <title>Genomic Encyclopedia of Archaeal and Bacterial Type Strains, Phase II (KMG-II): from individual species to whole genera.</title>
        <authorList>
            <person name="Goeker M."/>
        </authorList>
    </citation>
    <scope>NUCLEOTIDE SEQUENCE [LARGE SCALE GENOMIC DNA]</scope>
    <source>
        <strain evidence="2 3">DSM 18101</strain>
    </source>
</reference>
<evidence type="ECO:0000256" key="1">
    <source>
        <dbReference type="SAM" id="Phobius"/>
    </source>
</evidence>
<evidence type="ECO:0000313" key="3">
    <source>
        <dbReference type="Proteomes" id="UP000292958"/>
    </source>
</evidence>
<sequence>MAAPSSSKANPLLVGVLFALCIAAITLTLFITPESLSVNLVYQAF</sequence>
<keyword evidence="1" id="KW-1133">Transmembrane helix</keyword>
<dbReference type="RefSeq" id="WP_165420161.1">
    <property type="nucleotide sequence ID" value="NZ_SHKW01000001.1"/>
</dbReference>
<keyword evidence="1" id="KW-0812">Transmembrane</keyword>
<name>A0A4Q7YZ27_9BACT</name>
<keyword evidence="3" id="KW-1185">Reference proteome</keyword>